<gene>
    <name evidence="1" type="ORF">HAX54_020013</name>
</gene>
<comment type="caution">
    <text evidence="1">The sequence shown here is derived from an EMBL/GenBank/DDBJ whole genome shotgun (WGS) entry which is preliminary data.</text>
</comment>
<name>A0ABS8S2Z7_DATST</name>
<sequence>MGKEKFSSSMKPYQAHLLRIEVGDDADKITYRDASNVQEMGRFHSSNLKDPTRHHGCITFECPSLFDLCCIPILDLTSRLNIQGN</sequence>
<evidence type="ECO:0000313" key="2">
    <source>
        <dbReference type="Proteomes" id="UP000823775"/>
    </source>
</evidence>
<dbReference type="EMBL" id="JACEIK010000242">
    <property type="protein sequence ID" value="MCD7453208.1"/>
    <property type="molecule type" value="Genomic_DNA"/>
</dbReference>
<accession>A0ABS8S2Z7</accession>
<proteinExistence type="predicted"/>
<reference evidence="1 2" key="1">
    <citation type="journal article" date="2021" name="BMC Genomics">
        <title>Datura genome reveals duplications of psychoactive alkaloid biosynthetic genes and high mutation rate following tissue culture.</title>
        <authorList>
            <person name="Rajewski A."/>
            <person name="Carter-House D."/>
            <person name="Stajich J."/>
            <person name="Litt A."/>
        </authorList>
    </citation>
    <scope>NUCLEOTIDE SEQUENCE [LARGE SCALE GENOMIC DNA]</scope>
    <source>
        <strain evidence="1">AR-01</strain>
    </source>
</reference>
<organism evidence="1 2">
    <name type="scientific">Datura stramonium</name>
    <name type="common">Jimsonweed</name>
    <name type="synonym">Common thornapple</name>
    <dbReference type="NCBI Taxonomy" id="4076"/>
    <lineage>
        <taxon>Eukaryota</taxon>
        <taxon>Viridiplantae</taxon>
        <taxon>Streptophyta</taxon>
        <taxon>Embryophyta</taxon>
        <taxon>Tracheophyta</taxon>
        <taxon>Spermatophyta</taxon>
        <taxon>Magnoliopsida</taxon>
        <taxon>eudicotyledons</taxon>
        <taxon>Gunneridae</taxon>
        <taxon>Pentapetalae</taxon>
        <taxon>asterids</taxon>
        <taxon>lamiids</taxon>
        <taxon>Solanales</taxon>
        <taxon>Solanaceae</taxon>
        <taxon>Solanoideae</taxon>
        <taxon>Datureae</taxon>
        <taxon>Datura</taxon>
    </lineage>
</organism>
<keyword evidence="2" id="KW-1185">Reference proteome</keyword>
<dbReference type="Proteomes" id="UP000823775">
    <property type="component" value="Unassembled WGS sequence"/>
</dbReference>
<protein>
    <submittedName>
        <fullName evidence="1">Uncharacterized protein</fullName>
    </submittedName>
</protein>
<evidence type="ECO:0000313" key="1">
    <source>
        <dbReference type="EMBL" id="MCD7453208.1"/>
    </source>
</evidence>